<evidence type="ECO:0000256" key="2">
    <source>
        <dbReference type="SAM" id="Phobius"/>
    </source>
</evidence>
<keyword evidence="2" id="KW-0812">Transmembrane</keyword>
<gene>
    <name evidence="3" type="ORF">IPP00_07780</name>
</gene>
<comment type="caution">
    <text evidence="3">The sequence shown here is derived from an EMBL/GenBank/DDBJ whole genome shotgun (WGS) entry which is preliminary data.</text>
</comment>
<dbReference type="EMBL" id="JADKGK010000017">
    <property type="protein sequence ID" value="MBL0003883.1"/>
    <property type="molecule type" value="Genomic_DNA"/>
</dbReference>
<accession>A0A9D7XUJ1</accession>
<organism evidence="3 4">
    <name type="scientific">Candidatus Phosphoribacter hodrii</name>
    <dbReference type="NCBI Taxonomy" id="2953743"/>
    <lineage>
        <taxon>Bacteria</taxon>
        <taxon>Bacillati</taxon>
        <taxon>Actinomycetota</taxon>
        <taxon>Actinomycetes</taxon>
        <taxon>Micrococcales</taxon>
        <taxon>Dermatophilaceae</taxon>
        <taxon>Candidatus Phosphoribacter</taxon>
    </lineage>
</organism>
<protein>
    <submittedName>
        <fullName evidence="3">Uncharacterized protein</fullName>
    </submittedName>
</protein>
<evidence type="ECO:0000313" key="3">
    <source>
        <dbReference type="EMBL" id="MBL0003883.1"/>
    </source>
</evidence>
<dbReference type="Proteomes" id="UP000886632">
    <property type="component" value="Unassembled WGS sequence"/>
</dbReference>
<reference evidence="3" key="1">
    <citation type="submission" date="2020-10" db="EMBL/GenBank/DDBJ databases">
        <title>Connecting structure to function with the recovery of over 1000 high-quality activated sludge metagenome-assembled genomes encoding full-length rRNA genes using long-read sequencing.</title>
        <authorList>
            <person name="Singleton C.M."/>
            <person name="Petriglieri F."/>
            <person name="Kristensen J.M."/>
            <person name="Kirkegaard R.H."/>
            <person name="Michaelsen T.Y."/>
            <person name="Andersen M.H."/>
            <person name="Karst S.M."/>
            <person name="Dueholm M.S."/>
            <person name="Nielsen P.H."/>
            <person name="Albertsen M."/>
        </authorList>
    </citation>
    <scope>NUCLEOTIDE SEQUENCE</scope>
    <source>
        <strain evidence="3">Ribe_18-Q3-R11-54_MAXAC.001</strain>
    </source>
</reference>
<keyword evidence="2" id="KW-0472">Membrane</keyword>
<dbReference type="AlphaFoldDB" id="A0A9D7XUJ1"/>
<proteinExistence type="predicted"/>
<feature type="transmembrane region" description="Helical" evidence="2">
    <location>
        <begin position="49"/>
        <end position="70"/>
    </location>
</feature>
<sequence length="224" mass="22613">MSIQRNTDERPLDTFESALLGQLTAVVDERATQAATSPSRRLTSRPARWSAAVAAAAAGTVALLVLPGGATPAYAVDTDSSGSVTITINQLADANSLKEALAAQGITADVTYPGVGKQCAAGRFTEAPSTGSTPPAGSSSIQASAGTAGFTMTLSKDMIQPGQTLVLESVWPDNQTWMVKSAIADGPVGACQLVDADQIITPPDGSSPAGGLNGVEPTAYATAH</sequence>
<name>A0A9D7XUJ1_9MICO</name>
<keyword evidence="2" id="KW-1133">Transmembrane helix</keyword>
<evidence type="ECO:0000256" key="1">
    <source>
        <dbReference type="SAM" id="MobiDB-lite"/>
    </source>
</evidence>
<evidence type="ECO:0000313" key="4">
    <source>
        <dbReference type="Proteomes" id="UP000886632"/>
    </source>
</evidence>
<feature type="region of interest" description="Disordered" evidence="1">
    <location>
        <begin position="201"/>
        <end position="224"/>
    </location>
</feature>